<gene>
    <name evidence="1" type="ORF">DPMN_011649</name>
</gene>
<proteinExistence type="predicted"/>
<sequence length="125" mass="14186">MSKVSFGVLYFPSVIHSGLCDSVHEVYLRNATLQTTLGFENVNKPCSSLKVIDFSDSKLPNDVRDIKIGKFLSLYPCVFSAFFFNLEELYINGLGKYLMTPPLQDDHDGNLTSCPYRIKKNQPRK</sequence>
<comment type="caution">
    <text evidence="1">The sequence shown here is derived from an EMBL/GenBank/DDBJ whole genome shotgun (WGS) entry which is preliminary data.</text>
</comment>
<protein>
    <submittedName>
        <fullName evidence="1">Uncharacterized protein</fullName>
    </submittedName>
</protein>
<name>A0A9D4N419_DREPO</name>
<evidence type="ECO:0000313" key="2">
    <source>
        <dbReference type="Proteomes" id="UP000828390"/>
    </source>
</evidence>
<dbReference type="EMBL" id="JAIWYP010000001">
    <property type="protein sequence ID" value="KAH3887631.1"/>
    <property type="molecule type" value="Genomic_DNA"/>
</dbReference>
<dbReference type="Proteomes" id="UP000828390">
    <property type="component" value="Unassembled WGS sequence"/>
</dbReference>
<dbReference type="AlphaFoldDB" id="A0A9D4N419"/>
<reference evidence="1" key="2">
    <citation type="submission" date="2020-11" db="EMBL/GenBank/DDBJ databases">
        <authorList>
            <person name="McCartney M.A."/>
            <person name="Auch B."/>
            <person name="Kono T."/>
            <person name="Mallez S."/>
            <person name="Becker A."/>
            <person name="Gohl D.M."/>
            <person name="Silverstein K.A.T."/>
            <person name="Koren S."/>
            <person name="Bechman K.B."/>
            <person name="Herman A."/>
            <person name="Abrahante J.E."/>
            <person name="Garbe J."/>
        </authorList>
    </citation>
    <scope>NUCLEOTIDE SEQUENCE</scope>
    <source>
        <strain evidence="1">Duluth1</strain>
        <tissue evidence="1">Whole animal</tissue>
    </source>
</reference>
<accession>A0A9D4N419</accession>
<evidence type="ECO:0000313" key="1">
    <source>
        <dbReference type="EMBL" id="KAH3887631.1"/>
    </source>
</evidence>
<organism evidence="1 2">
    <name type="scientific">Dreissena polymorpha</name>
    <name type="common">Zebra mussel</name>
    <name type="synonym">Mytilus polymorpha</name>
    <dbReference type="NCBI Taxonomy" id="45954"/>
    <lineage>
        <taxon>Eukaryota</taxon>
        <taxon>Metazoa</taxon>
        <taxon>Spiralia</taxon>
        <taxon>Lophotrochozoa</taxon>
        <taxon>Mollusca</taxon>
        <taxon>Bivalvia</taxon>
        <taxon>Autobranchia</taxon>
        <taxon>Heteroconchia</taxon>
        <taxon>Euheterodonta</taxon>
        <taxon>Imparidentia</taxon>
        <taxon>Neoheterodontei</taxon>
        <taxon>Myida</taxon>
        <taxon>Dreissenoidea</taxon>
        <taxon>Dreissenidae</taxon>
        <taxon>Dreissena</taxon>
    </lineage>
</organism>
<reference evidence="1" key="1">
    <citation type="journal article" date="2019" name="bioRxiv">
        <title>The Genome of the Zebra Mussel, Dreissena polymorpha: A Resource for Invasive Species Research.</title>
        <authorList>
            <person name="McCartney M.A."/>
            <person name="Auch B."/>
            <person name="Kono T."/>
            <person name="Mallez S."/>
            <person name="Zhang Y."/>
            <person name="Obille A."/>
            <person name="Becker A."/>
            <person name="Abrahante J.E."/>
            <person name="Garbe J."/>
            <person name="Badalamenti J.P."/>
            <person name="Herman A."/>
            <person name="Mangelson H."/>
            <person name="Liachko I."/>
            <person name="Sullivan S."/>
            <person name="Sone E.D."/>
            <person name="Koren S."/>
            <person name="Silverstein K.A.T."/>
            <person name="Beckman K.B."/>
            <person name="Gohl D.M."/>
        </authorList>
    </citation>
    <scope>NUCLEOTIDE SEQUENCE</scope>
    <source>
        <strain evidence="1">Duluth1</strain>
        <tissue evidence="1">Whole animal</tissue>
    </source>
</reference>
<keyword evidence="2" id="KW-1185">Reference proteome</keyword>